<evidence type="ECO:0000256" key="6">
    <source>
        <dbReference type="PIRSR" id="PIRSR000337-1"/>
    </source>
</evidence>
<evidence type="ECO:0000256" key="4">
    <source>
        <dbReference type="ARBA" id="ARBA00023033"/>
    </source>
</evidence>
<dbReference type="SUPFAM" id="SSF51679">
    <property type="entry name" value="Bacterial luciferase-like"/>
    <property type="match status" value="1"/>
</dbReference>
<dbReference type="AlphaFoldDB" id="A0A327MCN3"/>
<keyword evidence="3" id="KW-0560">Oxidoreductase</keyword>
<evidence type="ECO:0000313" key="8">
    <source>
        <dbReference type="EMBL" id="RAI59793.1"/>
    </source>
</evidence>
<dbReference type="PANTHER" id="PTHR30011:SF16">
    <property type="entry name" value="C2H2 FINGER DOMAIN TRANSCRIPTION FACTOR (EUROFUNG)-RELATED"/>
    <property type="match status" value="1"/>
</dbReference>
<evidence type="ECO:0000256" key="2">
    <source>
        <dbReference type="ARBA" id="ARBA00022643"/>
    </source>
</evidence>
<evidence type="ECO:0000256" key="5">
    <source>
        <dbReference type="ARBA" id="ARBA00033748"/>
    </source>
</evidence>
<comment type="similarity">
    <text evidence="5">Belongs to the NtaA/SnaA/DszA monooxygenase family.</text>
</comment>
<protein>
    <submittedName>
        <fullName evidence="8">Nitrilotriacetate monooxygenase</fullName>
    </submittedName>
</protein>
<feature type="binding site" evidence="6">
    <location>
        <position position="217"/>
    </location>
    <ligand>
        <name>FMN</name>
        <dbReference type="ChEBI" id="CHEBI:58210"/>
    </ligand>
</feature>
<accession>A0A327MCN3</accession>
<dbReference type="PIRSF" id="PIRSF000337">
    <property type="entry name" value="NTA_MOA"/>
    <property type="match status" value="1"/>
</dbReference>
<evidence type="ECO:0000259" key="7">
    <source>
        <dbReference type="Pfam" id="PF00296"/>
    </source>
</evidence>
<dbReference type="InterPro" id="IPR016215">
    <property type="entry name" value="NTA_MOA"/>
</dbReference>
<feature type="binding site" evidence="6">
    <location>
        <position position="56"/>
    </location>
    <ligand>
        <name>FMN</name>
        <dbReference type="ChEBI" id="CHEBI:58210"/>
    </ligand>
</feature>
<evidence type="ECO:0000313" key="9">
    <source>
        <dbReference type="Proteomes" id="UP000249065"/>
    </source>
</evidence>
<keyword evidence="9" id="KW-1185">Reference proteome</keyword>
<feature type="domain" description="Luciferase-like" evidence="7">
    <location>
        <begin position="17"/>
        <end position="378"/>
    </location>
</feature>
<dbReference type="Proteomes" id="UP000249065">
    <property type="component" value="Unassembled WGS sequence"/>
</dbReference>
<dbReference type="InterPro" id="IPR036661">
    <property type="entry name" value="Luciferase-like_sf"/>
</dbReference>
<dbReference type="NCBIfam" id="TIGR03860">
    <property type="entry name" value="FMN_nitrolo"/>
    <property type="match status" value="1"/>
</dbReference>
<sequence>MSDRQMHLGVFVLGTGNHVAGWRYPGAADSFQSLPVIQAIARTAERGLFDLLFLGDGLSADPNAHPSFTVRFEPVTMLAALAATTTHLGLGATSSTTYGEPYTVARAFASLDHLSGGRAAWNAVTTSGAGAAANFGRRHPPHAERYKVAEEFIDVVRGLWDCWEDDAILADRETGRYIDAAKVHRLDHKGPYFEVAGPLNIGRAPQGQPVIIQAGASEPGQEMAARSADLVFSVVQDLDEARAAYAALKARLPRYGRRPEALSVLPGVMPVLGATRAEARAKLDVLQGFVTDSNSLSMLSNRLGTDMSAYPLDGPVPDLPLPDTSHGFARTMLAKARRESMTLRDLYNLTAAARGHWVLCGTPADVADTLEEWFTTGAADGFNILPPYFPGAFDDFVDAVVPELQRRGLFRRRYQGRMLRDHLGLLRPERRFCRGQAAGSPA</sequence>
<keyword evidence="2 6" id="KW-0288">FMN</keyword>
<dbReference type="GO" id="GO:0004497">
    <property type="term" value="F:monooxygenase activity"/>
    <property type="evidence" value="ECO:0007669"/>
    <property type="project" value="UniProtKB-KW"/>
</dbReference>
<dbReference type="GO" id="GO:0016705">
    <property type="term" value="F:oxidoreductase activity, acting on paired donors, with incorporation or reduction of molecular oxygen"/>
    <property type="evidence" value="ECO:0007669"/>
    <property type="project" value="InterPro"/>
</dbReference>
<feature type="binding site" evidence="6">
    <location>
        <position position="142"/>
    </location>
    <ligand>
        <name>FMN</name>
        <dbReference type="ChEBI" id="CHEBI:58210"/>
    </ligand>
</feature>
<dbReference type="RefSeq" id="WP_111468823.1">
    <property type="nucleotide sequence ID" value="NZ_QLIX01000003.1"/>
</dbReference>
<dbReference type="Pfam" id="PF00296">
    <property type="entry name" value="Bac_luciferase"/>
    <property type="match status" value="1"/>
</dbReference>
<dbReference type="EMBL" id="QLIX01000003">
    <property type="protein sequence ID" value="RAI59793.1"/>
    <property type="molecule type" value="Genomic_DNA"/>
</dbReference>
<evidence type="ECO:0000256" key="3">
    <source>
        <dbReference type="ARBA" id="ARBA00023002"/>
    </source>
</evidence>
<dbReference type="PANTHER" id="PTHR30011">
    <property type="entry name" value="ALKANESULFONATE MONOOXYGENASE-RELATED"/>
    <property type="match status" value="1"/>
</dbReference>
<keyword evidence="1 6" id="KW-0285">Flavoprotein</keyword>
<dbReference type="OrthoDB" id="6752030at2"/>
<evidence type="ECO:0000256" key="1">
    <source>
        <dbReference type="ARBA" id="ARBA00022630"/>
    </source>
</evidence>
<reference evidence="9" key="1">
    <citation type="submission" date="2018-06" db="EMBL/GenBank/DDBJ databases">
        <authorList>
            <person name="Khan S.A."/>
        </authorList>
    </citation>
    <scope>NUCLEOTIDE SEQUENCE [LARGE SCALE GENOMIC DNA]</scope>
    <source>
        <strain evidence="9">DB-1506</strain>
    </source>
</reference>
<dbReference type="InterPro" id="IPR051260">
    <property type="entry name" value="Diverse_substr_monoxygenases"/>
</dbReference>
<name>A0A327MCN3_9PROT</name>
<feature type="binding site" evidence="6">
    <location>
        <position position="93"/>
    </location>
    <ligand>
        <name>FMN</name>
        <dbReference type="ChEBI" id="CHEBI:58210"/>
    </ligand>
</feature>
<proteinExistence type="inferred from homology"/>
<gene>
    <name evidence="8" type="ORF">DOO78_05925</name>
</gene>
<organism evidence="8 9">
    <name type="scientific">Roseicella frigidaeris</name>
    <dbReference type="NCBI Taxonomy" id="2230885"/>
    <lineage>
        <taxon>Bacteria</taxon>
        <taxon>Pseudomonadati</taxon>
        <taxon>Pseudomonadota</taxon>
        <taxon>Alphaproteobacteria</taxon>
        <taxon>Acetobacterales</taxon>
        <taxon>Roseomonadaceae</taxon>
        <taxon>Roseicella</taxon>
    </lineage>
</organism>
<dbReference type="Gene3D" id="3.20.20.30">
    <property type="entry name" value="Luciferase-like domain"/>
    <property type="match status" value="1"/>
</dbReference>
<dbReference type="InterPro" id="IPR011251">
    <property type="entry name" value="Luciferase-like_dom"/>
</dbReference>
<keyword evidence="4 8" id="KW-0503">Monooxygenase</keyword>
<dbReference type="CDD" id="cd01095">
    <property type="entry name" value="Nitrilotriacetate_monoxgenase"/>
    <property type="match status" value="1"/>
</dbReference>
<comment type="caution">
    <text evidence="8">The sequence shown here is derived from an EMBL/GenBank/DDBJ whole genome shotgun (WGS) entry which is preliminary data.</text>
</comment>
<feature type="binding site" evidence="6">
    <location>
        <position position="146"/>
    </location>
    <ligand>
        <name>FMN</name>
        <dbReference type="ChEBI" id="CHEBI:58210"/>
    </ligand>
</feature>